<feature type="region of interest" description="Disordered" evidence="1">
    <location>
        <begin position="32"/>
        <end position="92"/>
    </location>
</feature>
<proteinExistence type="predicted"/>
<dbReference type="OrthoDB" id="250607at2759"/>
<protein>
    <submittedName>
        <fullName evidence="2">Uncharacterized protein</fullName>
    </submittedName>
</protein>
<evidence type="ECO:0000313" key="2">
    <source>
        <dbReference type="EMBL" id="CBH14297.1"/>
    </source>
</evidence>
<dbReference type="GeneID" id="23860379"/>
<gene>
    <name evidence="2" type="ORF">TbgDal_IX3720</name>
</gene>
<dbReference type="RefSeq" id="XP_011776567.1">
    <property type="nucleotide sequence ID" value="XM_011778265.1"/>
</dbReference>
<sequence length="226" mass="24882">MALTLIPRCLQFCTRHAFPSLTRGPVTPMLWYSTGKKEGTSRGSGKGKTSSKKKRKSEGNSKKVRKEPDAGESTVPCVPTTPDVVSQPTASPQIVDEKIKETCSSTSSWCPTTQDYEALIVDMLLYRQETVEAVVDALRKERLLLDESIKRMEEHIADVYLVREEIREMLQESAAVQKQMLSDALQLIGEKCKDVESAVDGGSSGIVPAEVTADNAENDDDGEIIF</sequence>
<dbReference type="Proteomes" id="UP000002316">
    <property type="component" value="Chromosome 9"/>
</dbReference>
<dbReference type="EMBL" id="FN554972">
    <property type="protein sequence ID" value="CBH14297.1"/>
    <property type="molecule type" value="Genomic_DNA"/>
</dbReference>
<dbReference type="KEGG" id="tbg:TbgDal_IX3720"/>
<feature type="compositionally biased region" description="Basic and acidic residues" evidence="1">
    <location>
        <begin position="57"/>
        <end position="69"/>
    </location>
</feature>
<evidence type="ECO:0000256" key="1">
    <source>
        <dbReference type="SAM" id="MobiDB-lite"/>
    </source>
</evidence>
<name>C9ZY02_TRYB9</name>
<organism evidence="2 3">
    <name type="scientific">Trypanosoma brucei gambiense (strain MHOM/CI/86/DAL972)</name>
    <dbReference type="NCBI Taxonomy" id="679716"/>
    <lineage>
        <taxon>Eukaryota</taxon>
        <taxon>Discoba</taxon>
        <taxon>Euglenozoa</taxon>
        <taxon>Kinetoplastea</taxon>
        <taxon>Metakinetoplastina</taxon>
        <taxon>Trypanosomatida</taxon>
        <taxon>Trypanosomatidae</taxon>
        <taxon>Trypanosoma</taxon>
    </lineage>
</organism>
<evidence type="ECO:0000313" key="3">
    <source>
        <dbReference type="Proteomes" id="UP000002316"/>
    </source>
</evidence>
<dbReference type="VEuPathDB" id="TriTrypDB:Tbg972.9.3720"/>
<accession>C9ZY02</accession>
<dbReference type="AlphaFoldDB" id="C9ZY02"/>
<feature type="compositionally biased region" description="Low complexity" evidence="1">
    <location>
        <begin position="74"/>
        <end position="85"/>
    </location>
</feature>
<reference evidence="3" key="1">
    <citation type="journal article" date="2010" name="PLoS Negl. Trop. Dis.">
        <title>The genome sequence of Trypanosoma brucei gambiense, causative agent of chronic human african trypanosomiasis.</title>
        <authorList>
            <person name="Jackson A.P."/>
            <person name="Sanders M."/>
            <person name="Berry A."/>
            <person name="McQuillan J."/>
            <person name="Aslett M.A."/>
            <person name="Quail M.A."/>
            <person name="Chukualim B."/>
            <person name="Capewell P."/>
            <person name="MacLeod A."/>
            <person name="Melville S.E."/>
            <person name="Gibson W."/>
            <person name="Barry J.D."/>
            <person name="Berriman M."/>
            <person name="Hertz-Fowler C."/>
        </authorList>
    </citation>
    <scope>NUCLEOTIDE SEQUENCE [LARGE SCALE GENOMIC DNA]</scope>
    <source>
        <strain evidence="3">MHOM/CI/86/DAL972</strain>
    </source>
</reference>